<dbReference type="InterPro" id="IPR010531">
    <property type="entry name" value="NOA36"/>
</dbReference>
<feature type="compositionally biased region" description="Acidic residues" evidence="8">
    <location>
        <begin position="268"/>
        <end position="295"/>
    </location>
</feature>
<feature type="region of interest" description="Disordered" evidence="8">
    <location>
        <begin position="1"/>
        <end position="21"/>
    </location>
</feature>
<evidence type="ECO:0000256" key="7">
    <source>
        <dbReference type="ARBA" id="ARBA00023242"/>
    </source>
</evidence>
<evidence type="ECO:0000256" key="6">
    <source>
        <dbReference type="ARBA" id="ARBA00022833"/>
    </source>
</evidence>
<sequence>MPKKKTGARKKADKQKERQKEIKSCSEAKSLVQHPCNKLMECDKCQRRQKNRAFCYFCHSLQKLPLCCHCDKTKCMAKGGDCVVKHHGLYVTGLSLVGAICDFCEAWVCHSRRCLQTHACSCPLADAACIECNRTVWEHGGRVFKCPYCEGFLCEDDQFEHQASCQKLDSETLKCASCNKLGQHSCLRCKICFCDTHVKRKGIKYVVGEAFPCPKCGFTTKETKALSMSTRTVKFGRQRYNDDEYDEYGDETVGATGGGYHYNYEYNGGDDDDDDDDDDDEEWEEEEGEEEEQEQ</sequence>
<proteinExistence type="inferred from homology"/>
<dbReference type="OMA" id="CFCDEHV"/>
<protein>
    <recommendedName>
        <fullName evidence="11">Zinc finger protein 330</fullName>
    </recommendedName>
</protein>
<dbReference type="GO" id="GO:0008270">
    <property type="term" value="F:zinc ion binding"/>
    <property type="evidence" value="ECO:0007669"/>
    <property type="project" value="UniProtKB-KW"/>
</dbReference>
<evidence type="ECO:0000256" key="3">
    <source>
        <dbReference type="ARBA" id="ARBA00022723"/>
    </source>
</evidence>
<dbReference type="GO" id="GO:0005730">
    <property type="term" value="C:nucleolus"/>
    <property type="evidence" value="ECO:0007669"/>
    <property type="project" value="UniProtKB-SubCell"/>
</dbReference>
<gene>
    <name evidence="9" type="primary">100640109</name>
</gene>
<dbReference type="EnsemblMetazoa" id="Aqu2.1.36021_001">
    <property type="protein sequence ID" value="Aqu2.1.36021_001"/>
    <property type="gene ID" value="Aqu2.1.36021"/>
</dbReference>
<dbReference type="InParanoid" id="A0A1X7V7P6"/>
<keyword evidence="4" id="KW-0677">Repeat</keyword>
<keyword evidence="5" id="KW-0863">Zinc-finger</keyword>
<dbReference type="EnsemblMetazoa" id="XM_003385381.3">
    <property type="protein sequence ID" value="XP_003385429.1"/>
    <property type="gene ID" value="LOC100640109"/>
</dbReference>
<name>A0A1X7V7P6_AMPQE</name>
<dbReference type="PANTHER" id="PTHR13214">
    <property type="entry name" value="ZINC FINGER PROTEIN 330"/>
    <property type="match status" value="1"/>
</dbReference>
<dbReference type="KEGG" id="aqu:100640109"/>
<comment type="subcellular location">
    <subcellularLocation>
        <location evidence="1">Nucleus</location>
        <location evidence="1">Nucleolus</location>
    </subcellularLocation>
</comment>
<comment type="similarity">
    <text evidence="2">Belongs to the NOA36 family.</text>
</comment>
<reference evidence="10" key="1">
    <citation type="journal article" date="2010" name="Nature">
        <title>The Amphimedon queenslandica genome and the evolution of animal complexity.</title>
        <authorList>
            <person name="Srivastava M."/>
            <person name="Simakov O."/>
            <person name="Chapman J."/>
            <person name="Fahey B."/>
            <person name="Gauthier M.E."/>
            <person name="Mitros T."/>
            <person name="Richards G.S."/>
            <person name="Conaco C."/>
            <person name="Dacre M."/>
            <person name="Hellsten U."/>
            <person name="Larroux C."/>
            <person name="Putnam N.H."/>
            <person name="Stanke M."/>
            <person name="Adamska M."/>
            <person name="Darling A."/>
            <person name="Degnan S.M."/>
            <person name="Oakley T.H."/>
            <person name="Plachetzki D.C."/>
            <person name="Zhai Y."/>
            <person name="Adamski M."/>
            <person name="Calcino A."/>
            <person name="Cummins S.F."/>
            <person name="Goodstein D.M."/>
            <person name="Harris C."/>
            <person name="Jackson D.J."/>
            <person name="Leys S.P."/>
            <person name="Shu S."/>
            <person name="Woodcroft B.J."/>
            <person name="Vervoort M."/>
            <person name="Kosik K.S."/>
            <person name="Manning G."/>
            <person name="Degnan B.M."/>
            <person name="Rokhsar D.S."/>
        </authorList>
    </citation>
    <scope>NUCLEOTIDE SEQUENCE [LARGE SCALE GENOMIC DNA]</scope>
</reference>
<evidence type="ECO:0000256" key="1">
    <source>
        <dbReference type="ARBA" id="ARBA00004604"/>
    </source>
</evidence>
<evidence type="ECO:0000313" key="10">
    <source>
        <dbReference type="Proteomes" id="UP000007879"/>
    </source>
</evidence>
<dbReference type="PANTHER" id="PTHR13214:SF1">
    <property type="entry name" value="ZINC FINGER PROTEIN 330"/>
    <property type="match status" value="1"/>
</dbReference>
<evidence type="ECO:0000313" key="9">
    <source>
        <dbReference type="EnsemblMetazoa" id="Aqu2.1.36021_001"/>
    </source>
</evidence>
<feature type="region of interest" description="Disordered" evidence="8">
    <location>
        <begin position="245"/>
        <end position="295"/>
    </location>
</feature>
<evidence type="ECO:0000256" key="4">
    <source>
        <dbReference type="ARBA" id="ARBA00022737"/>
    </source>
</evidence>
<organism evidence="9">
    <name type="scientific">Amphimedon queenslandica</name>
    <name type="common">Sponge</name>
    <dbReference type="NCBI Taxonomy" id="400682"/>
    <lineage>
        <taxon>Eukaryota</taxon>
        <taxon>Metazoa</taxon>
        <taxon>Porifera</taxon>
        <taxon>Demospongiae</taxon>
        <taxon>Heteroscleromorpha</taxon>
        <taxon>Haplosclerida</taxon>
        <taxon>Niphatidae</taxon>
        <taxon>Amphimedon</taxon>
    </lineage>
</organism>
<evidence type="ECO:0000256" key="2">
    <source>
        <dbReference type="ARBA" id="ARBA00007212"/>
    </source>
</evidence>
<dbReference type="Pfam" id="PF06524">
    <property type="entry name" value="NOA36"/>
    <property type="match status" value="1"/>
</dbReference>
<evidence type="ECO:0000256" key="5">
    <source>
        <dbReference type="ARBA" id="ARBA00022771"/>
    </source>
</evidence>
<evidence type="ECO:0008006" key="11">
    <source>
        <dbReference type="Google" id="ProtNLM"/>
    </source>
</evidence>
<dbReference type="FunCoup" id="A0A1X7V7P6">
    <property type="interactions" value="251"/>
</dbReference>
<keyword evidence="3" id="KW-0479">Metal-binding</keyword>
<reference evidence="9" key="2">
    <citation type="submission" date="2017-05" db="UniProtKB">
        <authorList>
            <consortium name="EnsemblMetazoa"/>
        </authorList>
    </citation>
    <scope>IDENTIFICATION</scope>
</reference>
<dbReference type="STRING" id="400682.A0A1X7V7P6"/>
<feature type="compositionally biased region" description="Basic residues" evidence="8">
    <location>
        <begin position="1"/>
        <end position="13"/>
    </location>
</feature>
<dbReference type="eggNOG" id="ENOG502QRJT">
    <property type="taxonomic scope" value="Eukaryota"/>
</dbReference>
<keyword evidence="7" id="KW-0539">Nucleus</keyword>
<keyword evidence="6" id="KW-0862">Zinc</keyword>
<evidence type="ECO:0000256" key="8">
    <source>
        <dbReference type="SAM" id="MobiDB-lite"/>
    </source>
</evidence>
<keyword evidence="10" id="KW-1185">Reference proteome</keyword>
<dbReference type="Proteomes" id="UP000007879">
    <property type="component" value="Unassembled WGS sequence"/>
</dbReference>
<dbReference type="OrthoDB" id="10258894at2759"/>
<dbReference type="AlphaFoldDB" id="A0A1X7V7P6"/>
<accession>A0A1X7V7P6</accession>